<dbReference type="AlphaFoldDB" id="A0AAV3PY80"/>
<reference evidence="2 3" key="1">
    <citation type="submission" date="2024-01" db="EMBL/GenBank/DDBJ databases">
        <title>The complete chloroplast genome sequence of Lithospermum erythrorhizon: insights into the phylogenetic relationship among Boraginaceae species and the maternal lineages of purple gromwells.</title>
        <authorList>
            <person name="Okada T."/>
            <person name="Watanabe K."/>
        </authorList>
    </citation>
    <scope>NUCLEOTIDE SEQUENCE [LARGE SCALE GENOMIC DNA]</scope>
</reference>
<dbReference type="GO" id="GO:0005682">
    <property type="term" value="C:U5 snRNP"/>
    <property type="evidence" value="ECO:0007669"/>
    <property type="project" value="TreeGrafter"/>
</dbReference>
<dbReference type="InterPro" id="IPR039979">
    <property type="entry name" value="PRPF18"/>
</dbReference>
<dbReference type="GO" id="GO:0071021">
    <property type="term" value="C:U2-type post-spliceosomal complex"/>
    <property type="evidence" value="ECO:0007669"/>
    <property type="project" value="TreeGrafter"/>
</dbReference>
<feature type="compositionally biased region" description="Basic and acidic residues" evidence="1">
    <location>
        <begin position="17"/>
        <end position="28"/>
    </location>
</feature>
<proteinExistence type="predicted"/>
<dbReference type="PANTHER" id="PTHR13007">
    <property type="entry name" value="PRE-MRNA SPLICING FACTOR-RELATED"/>
    <property type="match status" value="1"/>
</dbReference>
<feature type="compositionally biased region" description="Acidic residues" evidence="1">
    <location>
        <begin position="29"/>
        <end position="43"/>
    </location>
</feature>
<name>A0AAV3PY80_LITER</name>
<dbReference type="GO" id="GO:0046540">
    <property type="term" value="C:U4/U6 x U5 tri-snRNP complex"/>
    <property type="evidence" value="ECO:0007669"/>
    <property type="project" value="TreeGrafter"/>
</dbReference>
<protein>
    <submittedName>
        <fullName evidence="2">Uncharacterized protein</fullName>
    </submittedName>
</protein>
<dbReference type="EMBL" id="BAABME010019087">
    <property type="protein sequence ID" value="GAA0155998.1"/>
    <property type="molecule type" value="Genomic_DNA"/>
</dbReference>
<dbReference type="PANTHER" id="PTHR13007:SF19">
    <property type="entry name" value="PRE-MRNA-SPLICING FACTOR 18"/>
    <property type="match status" value="1"/>
</dbReference>
<organism evidence="2 3">
    <name type="scientific">Lithospermum erythrorhizon</name>
    <name type="common">Purple gromwell</name>
    <name type="synonym">Lithospermum officinale var. erythrorhizon</name>
    <dbReference type="NCBI Taxonomy" id="34254"/>
    <lineage>
        <taxon>Eukaryota</taxon>
        <taxon>Viridiplantae</taxon>
        <taxon>Streptophyta</taxon>
        <taxon>Embryophyta</taxon>
        <taxon>Tracheophyta</taxon>
        <taxon>Spermatophyta</taxon>
        <taxon>Magnoliopsida</taxon>
        <taxon>eudicotyledons</taxon>
        <taxon>Gunneridae</taxon>
        <taxon>Pentapetalae</taxon>
        <taxon>asterids</taxon>
        <taxon>lamiids</taxon>
        <taxon>Boraginales</taxon>
        <taxon>Boraginaceae</taxon>
        <taxon>Boraginoideae</taxon>
        <taxon>Lithospermeae</taxon>
        <taxon>Lithospermum</taxon>
    </lineage>
</organism>
<gene>
    <name evidence="2" type="ORF">LIER_38195</name>
</gene>
<dbReference type="Proteomes" id="UP001454036">
    <property type="component" value="Unassembled WGS sequence"/>
</dbReference>
<comment type="caution">
    <text evidence="2">The sequence shown here is derived from an EMBL/GenBank/DDBJ whole genome shotgun (WGS) entry which is preliminary data.</text>
</comment>
<feature type="compositionally biased region" description="Basic residues" evidence="1">
    <location>
        <begin position="1"/>
        <end position="16"/>
    </location>
</feature>
<dbReference type="GO" id="GO:0000350">
    <property type="term" value="P:generation of catalytic spliceosome for second transesterification step"/>
    <property type="evidence" value="ECO:0007669"/>
    <property type="project" value="TreeGrafter"/>
</dbReference>
<evidence type="ECO:0000256" key="1">
    <source>
        <dbReference type="SAM" id="MobiDB-lite"/>
    </source>
</evidence>
<feature type="region of interest" description="Disordered" evidence="1">
    <location>
        <begin position="1"/>
        <end position="43"/>
    </location>
</feature>
<accession>A0AAV3PY80</accession>
<keyword evidence="3" id="KW-1185">Reference proteome</keyword>
<evidence type="ECO:0000313" key="3">
    <source>
        <dbReference type="Proteomes" id="UP001454036"/>
    </source>
</evidence>
<sequence>MKRQRSRLLSERKRKTREGGKSEERDGGGGDDEDDGNSSDLDYDEDLKRMRANFEELCDEDKIFVFFKKLLNEWNRELDEMTETEKRSAKGNFAGRFVFSGQDRRKSTLT</sequence>
<evidence type="ECO:0000313" key="2">
    <source>
        <dbReference type="EMBL" id="GAA0155998.1"/>
    </source>
</evidence>